<dbReference type="RefSeq" id="WP_192372200.1">
    <property type="nucleotide sequence ID" value="NZ_CAJHIV010000001.1"/>
</dbReference>
<reference evidence="1 2" key="1">
    <citation type="submission" date="2020-09" db="EMBL/GenBank/DDBJ databases">
        <title>Methylomonas albis sp. nov. and Methylomonas fluvii sp. nov.: Two cold-adapted methanotrophs from the River Elbe and an amended description of Methylovulum psychrotolerans strain Eb1.</title>
        <authorList>
            <person name="Bussmann I.K."/>
            <person name="Klings K.-W."/>
            <person name="Warnstedt J."/>
            <person name="Hoppert M."/>
            <person name="Saborowski A."/>
            <person name="Horn F."/>
            <person name="Liebner S."/>
        </authorList>
    </citation>
    <scope>NUCLEOTIDE SEQUENCE [LARGE SCALE GENOMIC DNA]</scope>
    <source>
        <strain evidence="1 2">EbA</strain>
    </source>
</reference>
<dbReference type="EMBL" id="JACXSS010000001">
    <property type="protein sequence ID" value="MBD9354359.1"/>
    <property type="molecule type" value="Genomic_DNA"/>
</dbReference>
<dbReference type="Proteomes" id="UP000652176">
    <property type="component" value="Unassembled WGS sequence"/>
</dbReference>
<protein>
    <submittedName>
        <fullName evidence="1">Uncharacterized protein</fullName>
    </submittedName>
</protein>
<comment type="caution">
    <text evidence="1">The sequence shown here is derived from an EMBL/GenBank/DDBJ whole genome shotgun (WGS) entry which is preliminary data.</text>
</comment>
<evidence type="ECO:0000313" key="2">
    <source>
        <dbReference type="Proteomes" id="UP000652176"/>
    </source>
</evidence>
<name>A0ABR9CU92_9GAMM</name>
<proteinExistence type="predicted"/>
<gene>
    <name evidence="1" type="ORF">IE877_00390</name>
</gene>
<accession>A0ABR9CU92</accession>
<sequence length="55" mass="5958">MLEQIAAAAVRSVLDLQQLAIATIKQQTAFGEQIRPKVRHILKAGGEWALFGAAK</sequence>
<evidence type="ECO:0000313" key="1">
    <source>
        <dbReference type="EMBL" id="MBD9354359.1"/>
    </source>
</evidence>
<keyword evidence="2" id="KW-1185">Reference proteome</keyword>
<organism evidence="1 2">
    <name type="scientific">Methylomonas albis</name>
    <dbReference type="NCBI Taxonomy" id="1854563"/>
    <lineage>
        <taxon>Bacteria</taxon>
        <taxon>Pseudomonadati</taxon>
        <taxon>Pseudomonadota</taxon>
        <taxon>Gammaproteobacteria</taxon>
        <taxon>Methylococcales</taxon>
        <taxon>Methylococcaceae</taxon>
        <taxon>Methylomonas</taxon>
    </lineage>
</organism>